<feature type="repeat" description="ANK" evidence="4">
    <location>
        <begin position="222"/>
        <end position="254"/>
    </location>
</feature>
<dbReference type="AlphaFoldDB" id="A0AAQ3NUL0"/>
<dbReference type="SUPFAM" id="SSF48403">
    <property type="entry name" value="Ankyrin repeat"/>
    <property type="match status" value="1"/>
</dbReference>
<evidence type="ECO:0000313" key="7">
    <source>
        <dbReference type="Proteomes" id="UP001374535"/>
    </source>
</evidence>
<dbReference type="PANTHER" id="PTHR24126:SF40">
    <property type="entry name" value="ANKYRIN REPEAT FAMILY PROTEIN"/>
    <property type="match status" value="1"/>
</dbReference>
<dbReference type="Pfam" id="PF13857">
    <property type="entry name" value="Ank_5"/>
    <property type="match status" value="1"/>
</dbReference>
<dbReference type="InterPro" id="IPR002110">
    <property type="entry name" value="Ankyrin_rpt"/>
</dbReference>
<feature type="region of interest" description="Disordered" evidence="5">
    <location>
        <begin position="529"/>
        <end position="570"/>
    </location>
</feature>
<evidence type="ECO:0000256" key="3">
    <source>
        <dbReference type="ARBA" id="ARBA00023043"/>
    </source>
</evidence>
<dbReference type="Proteomes" id="UP001374535">
    <property type="component" value="Chromosome 4"/>
</dbReference>
<evidence type="ECO:0000256" key="2">
    <source>
        <dbReference type="ARBA" id="ARBA00022737"/>
    </source>
</evidence>
<keyword evidence="2" id="KW-0677">Repeat</keyword>
<keyword evidence="3 4" id="KW-0040">ANK repeat</keyword>
<evidence type="ECO:0000256" key="5">
    <source>
        <dbReference type="SAM" id="MobiDB-lite"/>
    </source>
</evidence>
<keyword evidence="7" id="KW-1185">Reference proteome</keyword>
<dbReference type="GO" id="GO:0005886">
    <property type="term" value="C:plasma membrane"/>
    <property type="evidence" value="ECO:0007669"/>
    <property type="project" value="UniProtKB-SubCell"/>
</dbReference>
<feature type="compositionally biased region" description="Low complexity" evidence="5">
    <location>
        <begin position="590"/>
        <end position="607"/>
    </location>
</feature>
<evidence type="ECO:0000256" key="1">
    <source>
        <dbReference type="ARBA" id="ARBA00004413"/>
    </source>
</evidence>
<feature type="region of interest" description="Disordered" evidence="5">
    <location>
        <begin position="452"/>
        <end position="471"/>
    </location>
</feature>
<evidence type="ECO:0000313" key="6">
    <source>
        <dbReference type="EMBL" id="WVZ15808.1"/>
    </source>
</evidence>
<dbReference type="PANTHER" id="PTHR24126">
    <property type="entry name" value="ANKYRIN REPEAT, PH AND SEC7 DOMAIN CONTAINING PROTEIN SECG-RELATED"/>
    <property type="match status" value="1"/>
</dbReference>
<dbReference type="Gene3D" id="1.25.40.20">
    <property type="entry name" value="Ankyrin repeat-containing domain"/>
    <property type="match status" value="3"/>
</dbReference>
<evidence type="ECO:0000256" key="4">
    <source>
        <dbReference type="PROSITE-ProRule" id="PRU00023"/>
    </source>
</evidence>
<organism evidence="6 7">
    <name type="scientific">Vigna mungo</name>
    <name type="common">Black gram</name>
    <name type="synonym">Phaseolus mungo</name>
    <dbReference type="NCBI Taxonomy" id="3915"/>
    <lineage>
        <taxon>Eukaryota</taxon>
        <taxon>Viridiplantae</taxon>
        <taxon>Streptophyta</taxon>
        <taxon>Embryophyta</taxon>
        <taxon>Tracheophyta</taxon>
        <taxon>Spermatophyta</taxon>
        <taxon>Magnoliopsida</taxon>
        <taxon>eudicotyledons</taxon>
        <taxon>Gunneridae</taxon>
        <taxon>Pentapetalae</taxon>
        <taxon>rosids</taxon>
        <taxon>fabids</taxon>
        <taxon>Fabales</taxon>
        <taxon>Fabaceae</taxon>
        <taxon>Papilionoideae</taxon>
        <taxon>50 kb inversion clade</taxon>
        <taxon>NPAAA clade</taxon>
        <taxon>indigoferoid/millettioid clade</taxon>
        <taxon>Phaseoleae</taxon>
        <taxon>Vigna</taxon>
    </lineage>
</organism>
<reference evidence="6 7" key="1">
    <citation type="journal article" date="2023" name="Life. Sci Alliance">
        <title>Evolutionary insights into 3D genome organization and epigenetic landscape of Vigna mungo.</title>
        <authorList>
            <person name="Junaid A."/>
            <person name="Singh B."/>
            <person name="Bhatia S."/>
        </authorList>
    </citation>
    <scope>NUCLEOTIDE SEQUENCE [LARGE SCALE GENOMIC DNA]</scope>
    <source>
        <strain evidence="6">Urdbean</strain>
    </source>
</reference>
<accession>A0AAQ3NUL0</accession>
<feature type="region of interest" description="Disordered" evidence="5">
    <location>
        <begin position="584"/>
        <end position="640"/>
    </location>
</feature>
<dbReference type="PROSITE" id="PS50297">
    <property type="entry name" value="ANK_REP_REGION"/>
    <property type="match status" value="1"/>
</dbReference>
<proteinExistence type="predicted"/>
<protein>
    <submittedName>
        <fullName evidence="6">Uncharacterized protein</fullName>
    </submittedName>
</protein>
<dbReference type="InterPro" id="IPR036770">
    <property type="entry name" value="Ankyrin_rpt-contain_sf"/>
</dbReference>
<sequence length="685" mass="75510">MAPTYFPLRWESTGDQWWYASPIDWAAANGHYDLVRELLRMDSNHLFKLTSLRRIRRLEVVWDDEEQFNDVAKFRSEVAQKLLLECESKKGKNSLIRAGYGGWLMYTAASAGDLGFVQVLLERNPLLVFGEGEYGITDILYAAARSKNCEVFRLLFDFAVSPRFLSGKGGVVVEEHVGDIPSVYRWEMTNRAVHAAARGGNLKILEELLANCSDVLAYRDADGSTVLHAAAGRGQVEVVKYLISSFDMINSTDHQGNTSLHVAASRGQLATAEALVSAFPTLISLRNNSGETFLHKAVSGFQSHAFRRLDKQVDLLRNMLSGKNFHVGDIINDKNNDGRTALHMAIIGNIHTDLVQLLMTAPSINVNISDVDGMTPLDYLRQHPKSASSDILIKKLISAGGMFGCQGHSSRKAIASHLRMQSIGSSPGTSFRVSDTEIFLYTGIENVSDATADHGNGGGVSSSSSEHIPYDPNAVENRISTASKRPSSVNYAAARLKRALQWSRVKDKKYEEKFKKSTDEGSVDSVRKWNSSFDETPTPLRQRFSRPVSLPNNKRTLSVRSQQSSPNAKKRFASGLVHGVMQSMPQVKVSGRSRSSSFSKSSISSPRSIDKQKGVYIDSDVAGPSSLNQPPPEDDESPKLVKRTSVGRKLRGHYFCFGAPGLNVKNTVHRRQESQSYKAHAVAVA</sequence>
<dbReference type="PROSITE" id="PS50088">
    <property type="entry name" value="ANK_REPEAT"/>
    <property type="match status" value="1"/>
</dbReference>
<gene>
    <name evidence="6" type="ORF">V8G54_013374</name>
</gene>
<feature type="compositionally biased region" description="Polar residues" evidence="5">
    <location>
        <begin position="550"/>
        <end position="567"/>
    </location>
</feature>
<dbReference type="EMBL" id="CP144697">
    <property type="protein sequence ID" value="WVZ15808.1"/>
    <property type="molecule type" value="Genomic_DNA"/>
</dbReference>
<dbReference type="SMART" id="SM00248">
    <property type="entry name" value="ANK"/>
    <property type="match status" value="9"/>
</dbReference>
<dbReference type="Pfam" id="PF12796">
    <property type="entry name" value="Ank_2"/>
    <property type="match status" value="1"/>
</dbReference>
<name>A0AAQ3NUL0_VIGMU</name>
<comment type="subcellular location">
    <subcellularLocation>
        <location evidence="1">Cell membrane</location>
        <topology evidence="1">Peripheral membrane protein</topology>
        <orientation evidence="1">Cytoplasmic side</orientation>
    </subcellularLocation>
</comment>